<sequence length="159" mass="17449">MALPGLLQALQDPEHLCNFYDHMAPLCSVSHRLPTSPDGHGQTFKSLSRHEAMICPLLKVAHIVPQDSLGVGITAHCVKQLQYNESRSFRAAFFTSSATVSSRASRSGNACVTPSTLRLEGDTDLPARTISLPRLDDLLGERSHTPTDTRGREKELKEE</sequence>
<dbReference type="AlphaFoldDB" id="A0A5B7DK75"/>
<gene>
    <name evidence="2" type="ORF">E2C01_015006</name>
</gene>
<evidence type="ECO:0000256" key="1">
    <source>
        <dbReference type="SAM" id="MobiDB-lite"/>
    </source>
</evidence>
<protein>
    <submittedName>
        <fullName evidence="2">Uncharacterized protein</fullName>
    </submittedName>
</protein>
<proteinExistence type="predicted"/>
<dbReference type="EMBL" id="VSRR010001040">
    <property type="protein sequence ID" value="MPC22002.1"/>
    <property type="molecule type" value="Genomic_DNA"/>
</dbReference>
<dbReference type="Proteomes" id="UP000324222">
    <property type="component" value="Unassembled WGS sequence"/>
</dbReference>
<comment type="caution">
    <text evidence="2">The sequence shown here is derived from an EMBL/GenBank/DDBJ whole genome shotgun (WGS) entry which is preliminary data.</text>
</comment>
<evidence type="ECO:0000313" key="3">
    <source>
        <dbReference type="Proteomes" id="UP000324222"/>
    </source>
</evidence>
<name>A0A5B7DK75_PORTR</name>
<keyword evidence="3" id="KW-1185">Reference proteome</keyword>
<reference evidence="2 3" key="1">
    <citation type="submission" date="2019-05" db="EMBL/GenBank/DDBJ databases">
        <title>Another draft genome of Portunus trituberculatus and its Hox gene families provides insights of decapod evolution.</title>
        <authorList>
            <person name="Jeong J.-H."/>
            <person name="Song I."/>
            <person name="Kim S."/>
            <person name="Choi T."/>
            <person name="Kim D."/>
            <person name="Ryu S."/>
            <person name="Kim W."/>
        </authorList>
    </citation>
    <scope>NUCLEOTIDE SEQUENCE [LARGE SCALE GENOMIC DNA]</scope>
    <source>
        <tissue evidence="2">Muscle</tissue>
    </source>
</reference>
<organism evidence="2 3">
    <name type="scientific">Portunus trituberculatus</name>
    <name type="common">Swimming crab</name>
    <name type="synonym">Neptunus trituberculatus</name>
    <dbReference type="NCBI Taxonomy" id="210409"/>
    <lineage>
        <taxon>Eukaryota</taxon>
        <taxon>Metazoa</taxon>
        <taxon>Ecdysozoa</taxon>
        <taxon>Arthropoda</taxon>
        <taxon>Crustacea</taxon>
        <taxon>Multicrustacea</taxon>
        <taxon>Malacostraca</taxon>
        <taxon>Eumalacostraca</taxon>
        <taxon>Eucarida</taxon>
        <taxon>Decapoda</taxon>
        <taxon>Pleocyemata</taxon>
        <taxon>Brachyura</taxon>
        <taxon>Eubrachyura</taxon>
        <taxon>Portunoidea</taxon>
        <taxon>Portunidae</taxon>
        <taxon>Portuninae</taxon>
        <taxon>Portunus</taxon>
    </lineage>
</organism>
<feature type="region of interest" description="Disordered" evidence="1">
    <location>
        <begin position="136"/>
        <end position="159"/>
    </location>
</feature>
<accession>A0A5B7DK75</accession>
<evidence type="ECO:0000313" key="2">
    <source>
        <dbReference type="EMBL" id="MPC22002.1"/>
    </source>
</evidence>